<sequence>MYLQKITMALNLINYQKNQFMRTLLSLISILFLFSACFPTKIAPNIKEDKVMVAEKFKKGLPKRNSFIFEDPKDANEFYQYINNKFNLNDTDVRWNVPFIVNNTEYYLSFNEVERTTKVINVAPMIIDAALENNDLGPALEDSYTSRSGKWYLVLTVNDEEFMDCLKESYTKRDEIVVFLRQLRKEYLSTKNYTSLLFKKQ</sequence>
<proteinExistence type="predicted"/>
<dbReference type="Proteomes" id="UP000198521">
    <property type="component" value="Unassembled WGS sequence"/>
</dbReference>
<keyword evidence="2" id="KW-1185">Reference proteome</keyword>
<dbReference type="STRING" id="1038014.SAMN04487910_4724"/>
<accession>A0A1H7XGA8</accession>
<evidence type="ECO:0000313" key="1">
    <source>
        <dbReference type="EMBL" id="SEM32079.1"/>
    </source>
</evidence>
<dbReference type="AlphaFoldDB" id="A0A1H7XGA8"/>
<reference evidence="1 2" key="1">
    <citation type="submission" date="2016-10" db="EMBL/GenBank/DDBJ databases">
        <authorList>
            <person name="de Groot N.N."/>
        </authorList>
    </citation>
    <scope>NUCLEOTIDE SEQUENCE [LARGE SCALE GENOMIC DNA]</scope>
    <source>
        <strain evidence="1 2">DSM 25232</strain>
    </source>
</reference>
<protein>
    <submittedName>
        <fullName evidence="1">Uncharacterized protein</fullName>
    </submittedName>
</protein>
<dbReference type="EMBL" id="FOAB01000014">
    <property type="protein sequence ID" value="SEM32079.1"/>
    <property type="molecule type" value="Genomic_DNA"/>
</dbReference>
<evidence type="ECO:0000313" key="2">
    <source>
        <dbReference type="Proteomes" id="UP000198521"/>
    </source>
</evidence>
<organism evidence="1 2">
    <name type="scientific">Aquimarina amphilecti</name>
    <dbReference type="NCBI Taxonomy" id="1038014"/>
    <lineage>
        <taxon>Bacteria</taxon>
        <taxon>Pseudomonadati</taxon>
        <taxon>Bacteroidota</taxon>
        <taxon>Flavobacteriia</taxon>
        <taxon>Flavobacteriales</taxon>
        <taxon>Flavobacteriaceae</taxon>
        <taxon>Aquimarina</taxon>
    </lineage>
</organism>
<name>A0A1H7XGA8_AQUAM</name>
<gene>
    <name evidence="1" type="ORF">SAMN04487910_4724</name>
</gene>